<feature type="region of interest" description="Disordered" evidence="1">
    <location>
        <begin position="352"/>
        <end position="372"/>
    </location>
</feature>
<dbReference type="InterPro" id="IPR011047">
    <property type="entry name" value="Quinoprotein_ADH-like_sf"/>
</dbReference>
<dbReference type="InterPro" id="IPR006311">
    <property type="entry name" value="TAT_signal"/>
</dbReference>
<gene>
    <name evidence="3" type="ORF">ABUW04_19715</name>
</gene>
<dbReference type="Pfam" id="PF14269">
    <property type="entry name" value="Arylsulfotran_2"/>
    <property type="match status" value="1"/>
</dbReference>
<evidence type="ECO:0000313" key="3">
    <source>
        <dbReference type="EMBL" id="MFC1440488.1"/>
    </source>
</evidence>
<organism evidence="3 4">
    <name type="scientific">Streptacidiphilus jeojiensis</name>
    <dbReference type="NCBI Taxonomy" id="3229225"/>
    <lineage>
        <taxon>Bacteria</taxon>
        <taxon>Bacillati</taxon>
        <taxon>Actinomycetota</taxon>
        <taxon>Actinomycetes</taxon>
        <taxon>Kitasatosporales</taxon>
        <taxon>Streptomycetaceae</taxon>
        <taxon>Streptacidiphilus</taxon>
    </lineage>
</organism>
<reference evidence="3 4" key="1">
    <citation type="submission" date="2024-06" db="EMBL/GenBank/DDBJ databases">
        <authorList>
            <person name="Lee S.D."/>
        </authorList>
    </citation>
    <scope>NUCLEOTIDE SEQUENCE [LARGE SCALE GENOMIC DNA]</scope>
    <source>
        <strain evidence="3 4">N1-10</strain>
    </source>
</reference>
<name>A0ABV6XQZ7_9ACTN</name>
<evidence type="ECO:0000313" key="4">
    <source>
        <dbReference type="Proteomes" id="UP001592581"/>
    </source>
</evidence>
<feature type="compositionally biased region" description="Polar residues" evidence="1">
    <location>
        <begin position="352"/>
        <end position="366"/>
    </location>
</feature>
<protein>
    <submittedName>
        <fullName evidence="3">Arylsulfotransferase family protein</fullName>
    </submittedName>
</protein>
<dbReference type="EMBL" id="JBEUKS010000006">
    <property type="protein sequence ID" value="MFC1440488.1"/>
    <property type="molecule type" value="Genomic_DNA"/>
</dbReference>
<dbReference type="InterPro" id="IPR053143">
    <property type="entry name" value="Arylsulfate_ST"/>
</dbReference>
<comment type="caution">
    <text evidence="3">The sequence shown here is derived from an EMBL/GenBank/DDBJ whole genome shotgun (WGS) entry which is preliminary data.</text>
</comment>
<keyword evidence="4" id="KW-1185">Reference proteome</keyword>
<dbReference type="Proteomes" id="UP001592581">
    <property type="component" value="Unassembled WGS sequence"/>
</dbReference>
<evidence type="ECO:0000256" key="2">
    <source>
        <dbReference type="SAM" id="SignalP"/>
    </source>
</evidence>
<feature type="signal peptide" evidence="2">
    <location>
        <begin position="1"/>
        <end position="44"/>
    </location>
</feature>
<dbReference type="SUPFAM" id="SSF50998">
    <property type="entry name" value="Quinoprotein alcohol dehydrogenase-like"/>
    <property type="match status" value="1"/>
</dbReference>
<proteinExistence type="predicted"/>
<evidence type="ECO:0000256" key="1">
    <source>
        <dbReference type="SAM" id="MobiDB-lite"/>
    </source>
</evidence>
<dbReference type="PANTHER" id="PTHR35340">
    <property type="entry name" value="PQQ ENZYME REPEAT PROTEIN-RELATED"/>
    <property type="match status" value="1"/>
</dbReference>
<feature type="chain" id="PRO_5045926551" evidence="2">
    <location>
        <begin position="45"/>
        <end position="417"/>
    </location>
</feature>
<dbReference type="InterPro" id="IPR039535">
    <property type="entry name" value="ASST-like"/>
</dbReference>
<accession>A0ABV6XQZ7</accession>
<keyword evidence="2" id="KW-0732">Signal</keyword>
<dbReference type="RefSeq" id="WP_380565966.1">
    <property type="nucleotide sequence ID" value="NZ_JBEUKS010000006.1"/>
</dbReference>
<dbReference type="PANTHER" id="PTHR35340:SF5">
    <property type="entry name" value="ASST-DOMAIN-CONTAINING PROTEIN"/>
    <property type="match status" value="1"/>
</dbReference>
<dbReference type="PROSITE" id="PS51318">
    <property type="entry name" value="TAT"/>
    <property type="match status" value="1"/>
</dbReference>
<sequence length="417" mass="44504">MPANQPDSPAAKSRSPRRTGIATGAAVAAAAAAVISLPGSAAHAATATPLFGPLQVTTDSPRADNGDIFLTPTSATASGVEILSPDGTRVVWSHLVPAGETAADFREQTYRGHQVLTWWQGTGLGGVAAGEDVIYDENYHQIATVRAGNGYSADGHEFTITSKNTALIVSYTTATADLTSIGGRADQEVIDGLVQEIDIRTGKVLFQWNSADHVPYGQSEQPLPASSSTPWDWFHVNAVKVDTDGNLLVDARDTWTTYKVNRRTGRIIWQLGGKASSFKPVAAPGQSLNTAGTIFAWQHDPEPLGGDRYSVFDNESAGTANTGQNSLSELPWSRTVTVKLDLKHRVATLVSSNDSPDRLSSPSQGDAQPLSGGHQFVGWGAQNYVSEFDAHGKLVFQAELPAEISYRAYRFSWKPTV</sequence>